<name>A0A2U2PA13_9SPHI</name>
<dbReference type="OrthoDB" id="732221at2"/>
<feature type="chain" id="PRO_5015414305" evidence="1">
    <location>
        <begin position="23"/>
        <end position="511"/>
    </location>
</feature>
<keyword evidence="3" id="KW-1185">Reference proteome</keyword>
<accession>A0A2U2PA13</accession>
<organism evidence="2 3">
    <name type="scientific">Pararcticibacter amylolyticus</name>
    <dbReference type="NCBI Taxonomy" id="2173175"/>
    <lineage>
        <taxon>Bacteria</taxon>
        <taxon>Pseudomonadati</taxon>
        <taxon>Bacteroidota</taxon>
        <taxon>Sphingobacteriia</taxon>
        <taxon>Sphingobacteriales</taxon>
        <taxon>Sphingobacteriaceae</taxon>
        <taxon>Pararcticibacter</taxon>
    </lineage>
</organism>
<comment type="caution">
    <text evidence="2">The sequence shown here is derived from an EMBL/GenBank/DDBJ whole genome shotgun (WGS) entry which is preliminary data.</text>
</comment>
<protein>
    <submittedName>
        <fullName evidence="2">Uncharacterized protein</fullName>
    </submittedName>
</protein>
<evidence type="ECO:0000313" key="3">
    <source>
        <dbReference type="Proteomes" id="UP000245647"/>
    </source>
</evidence>
<keyword evidence="1" id="KW-0732">Signal</keyword>
<reference evidence="2 3" key="1">
    <citation type="submission" date="2018-04" db="EMBL/GenBank/DDBJ databases">
        <title>Pedobacter chongqingensis sp. nov., isolated from a rottenly hemp rope.</title>
        <authorList>
            <person name="Cai Y."/>
        </authorList>
    </citation>
    <scope>NUCLEOTIDE SEQUENCE [LARGE SCALE GENOMIC DNA]</scope>
    <source>
        <strain evidence="2 3">FJ4-8</strain>
    </source>
</reference>
<dbReference type="AlphaFoldDB" id="A0A2U2PA13"/>
<evidence type="ECO:0000313" key="2">
    <source>
        <dbReference type="EMBL" id="PWG78185.1"/>
    </source>
</evidence>
<feature type="signal peptide" evidence="1">
    <location>
        <begin position="1"/>
        <end position="22"/>
    </location>
</feature>
<gene>
    <name evidence="2" type="ORF">DDR33_23550</name>
</gene>
<proteinExistence type="predicted"/>
<dbReference type="EMBL" id="QEAS01000031">
    <property type="protein sequence ID" value="PWG78185.1"/>
    <property type="molecule type" value="Genomic_DNA"/>
</dbReference>
<dbReference type="RefSeq" id="WP_109418260.1">
    <property type="nucleotide sequence ID" value="NZ_QEAS01000031.1"/>
</dbReference>
<evidence type="ECO:0000256" key="1">
    <source>
        <dbReference type="SAM" id="SignalP"/>
    </source>
</evidence>
<dbReference type="Proteomes" id="UP000245647">
    <property type="component" value="Unassembled WGS sequence"/>
</dbReference>
<sequence>MKFNLRPVLLPALALLAFFANAQTELKTIPDVKFRINNNRFTGKAEAAVVNFGNGTTIALTGDNKGENYAVVSLTPDYQFKWKTAISGEPFCIARLGDKVIVAAATDKSYFKSYTNQYLAFLIDPASGKVLMQKEIYNGSKDFMEYPQFYTSESGKFFKFSVRVTSVKRKVHIGLPGIGSLVTMKRLEDQASNLQGFALISVNEKLETKRVDPVLSRGRYFKSVSNENGDVFLFTMKDKASFQISRYEEGAKEAAKTIDQSLGGELKNLLAAEGVKEEVLSECDGTNPLSVYWAMMVNAGKGTTLLLSKLNFADGTSRIAEQLFTNDKLKELKKQFKEINKDVDQVDMGSSESVALHSLRVFGDRVLVTTGSETVLVGGNSANYNYSSEVVSSFGKDLTLNYQLVLPNRFYVKGPAASYGKAELNRTGDVVRFIANADKGMASFNGIYGEFNAENGQMLKLAVIPRGKADKAAFIDGRTIIWSDKGYTLQFCELNGWTGSEKEVTLKQYAY</sequence>